<evidence type="ECO:0000313" key="3">
    <source>
        <dbReference type="EMBL" id="GMN48293.1"/>
    </source>
</evidence>
<organism evidence="3 4">
    <name type="scientific">Ficus carica</name>
    <name type="common">Common fig</name>
    <dbReference type="NCBI Taxonomy" id="3494"/>
    <lineage>
        <taxon>Eukaryota</taxon>
        <taxon>Viridiplantae</taxon>
        <taxon>Streptophyta</taxon>
        <taxon>Embryophyta</taxon>
        <taxon>Tracheophyta</taxon>
        <taxon>Spermatophyta</taxon>
        <taxon>Magnoliopsida</taxon>
        <taxon>eudicotyledons</taxon>
        <taxon>Gunneridae</taxon>
        <taxon>Pentapetalae</taxon>
        <taxon>rosids</taxon>
        <taxon>fabids</taxon>
        <taxon>Rosales</taxon>
        <taxon>Moraceae</taxon>
        <taxon>Ficeae</taxon>
        <taxon>Ficus</taxon>
    </lineage>
</organism>
<keyword evidence="1" id="KW-1133">Transmembrane helix</keyword>
<protein>
    <recommendedName>
        <fullName evidence="2">Nucleotide-diphospho-sugar transferase domain-containing protein</fullName>
    </recommendedName>
</protein>
<keyword evidence="1" id="KW-0472">Membrane</keyword>
<dbReference type="Pfam" id="PF03407">
    <property type="entry name" value="Nucleotid_trans"/>
    <property type="match status" value="1"/>
</dbReference>
<feature type="transmembrane region" description="Helical" evidence="1">
    <location>
        <begin position="33"/>
        <end position="52"/>
    </location>
</feature>
<dbReference type="EMBL" id="BTGU01000028">
    <property type="protein sequence ID" value="GMN48293.1"/>
    <property type="molecule type" value="Genomic_DNA"/>
</dbReference>
<comment type="caution">
    <text evidence="3">The sequence shown here is derived from an EMBL/GenBank/DDBJ whole genome shotgun (WGS) entry which is preliminary data.</text>
</comment>
<name>A0AA88D717_FICCA</name>
<proteinExistence type="predicted"/>
<dbReference type="PANTHER" id="PTHR46038">
    <property type="entry name" value="EXPRESSED PROTEIN-RELATED"/>
    <property type="match status" value="1"/>
</dbReference>
<dbReference type="Proteomes" id="UP001187192">
    <property type="component" value="Unassembled WGS sequence"/>
</dbReference>
<evidence type="ECO:0000259" key="2">
    <source>
        <dbReference type="Pfam" id="PF03407"/>
    </source>
</evidence>
<accession>A0AA88D717</accession>
<gene>
    <name evidence="3" type="ORF">TIFTF001_017461</name>
</gene>
<keyword evidence="4" id="KW-1185">Reference proteome</keyword>
<dbReference type="InterPro" id="IPR044821">
    <property type="entry name" value="At1g28695/At4g15970-like"/>
</dbReference>
<evidence type="ECO:0000313" key="4">
    <source>
        <dbReference type="Proteomes" id="UP001187192"/>
    </source>
</evidence>
<keyword evidence="1" id="KW-0812">Transmembrane</keyword>
<feature type="domain" description="Nucleotide-diphospho-sugar transferase" evidence="2">
    <location>
        <begin position="2"/>
        <end position="48"/>
    </location>
</feature>
<dbReference type="AlphaFoldDB" id="A0AA88D717"/>
<reference evidence="3" key="1">
    <citation type="submission" date="2023-07" db="EMBL/GenBank/DDBJ databases">
        <title>draft genome sequence of fig (Ficus carica).</title>
        <authorList>
            <person name="Takahashi T."/>
            <person name="Nishimura K."/>
        </authorList>
    </citation>
    <scope>NUCLEOTIDE SEQUENCE</scope>
</reference>
<dbReference type="Gramene" id="FCD_00027480-RA">
    <property type="protein sequence ID" value="FCD_00027480-RA:cds"/>
    <property type="gene ID" value="FCD_00027480"/>
</dbReference>
<dbReference type="InterPro" id="IPR005069">
    <property type="entry name" value="Nucl-diP-sugar_transferase"/>
</dbReference>
<evidence type="ECO:0000256" key="1">
    <source>
        <dbReference type="SAM" id="Phobius"/>
    </source>
</evidence>
<sequence>MNCYRLETDGVDFKGEKLYMSADFIKMMWRRTWFLLEVLIRGYCFIFTVRFLDTLYFSGFWQDSKDFRAVAIVHANCCQSINAKVKDLRVVLRDWKRFKKIMSYPRFAGVNVRETFRWTRHWGCWNSWKVDDKTKV</sequence>
<dbReference type="PANTHER" id="PTHR46038:SF12">
    <property type="entry name" value="OS03G0731800 PROTEIN"/>
    <property type="match status" value="1"/>
</dbReference>